<comment type="catalytic activity">
    <reaction evidence="10">
        <text>D-mannose(out) = D-mannose(in)</text>
        <dbReference type="Rhea" id="RHEA:78391"/>
        <dbReference type="ChEBI" id="CHEBI:4208"/>
    </reaction>
    <physiologicalReaction direction="left-to-right" evidence="10">
        <dbReference type="Rhea" id="RHEA:78392"/>
    </physiologicalReaction>
</comment>
<dbReference type="InterPro" id="IPR005828">
    <property type="entry name" value="MFS_sugar_transport-like"/>
</dbReference>
<proteinExistence type="inferred from homology"/>
<feature type="non-terminal residue" evidence="17">
    <location>
        <position position="1"/>
    </location>
</feature>
<dbReference type="GO" id="GO:0016020">
    <property type="term" value="C:membrane"/>
    <property type="evidence" value="ECO:0007669"/>
    <property type="project" value="UniProtKB-SubCell"/>
</dbReference>
<feature type="transmembrane region" description="Helical" evidence="15">
    <location>
        <begin position="475"/>
        <end position="496"/>
    </location>
</feature>
<dbReference type="InterPro" id="IPR005829">
    <property type="entry name" value="Sugar_transporter_CS"/>
</dbReference>
<evidence type="ECO:0000256" key="7">
    <source>
        <dbReference type="ARBA" id="ARBA00044637"/>
    </source>
</evidence>
<dbReference type="InterPro" id="IPR050360">
    <property type="entry name" value="MFS_Sugar_Transporters"/>
</dbReference>
<feature type="transmembrane region" description="Helical" evidence="15">
    <location>
        <begin position="323"/>
        <end position="342"/>
    </location>
</feature>
<keyword evidence="5 15" id="KW-1133">Transmembrane helix</keyword>
<keyword evidence="4 15" id="KW-0812">Transmembrane</keyword>
<comment type="subcellular location">
    <subcellularLocation>
        <location evidence="1">Membrane</location>
        <topology evidence="1">Multi-pass membrane protein</topology>
    </subcellularLocation>
</comment>
<feature type="region of interest" description="Disordered" evidence="14">
    <location>
        <begin position="1"/>
        <end position="54"/>
    </location>
</feature>
<feature type="domain" description="Major facilitator superfamily (MFS) profile" evidence="16">
    <location>
        <begin position="199"/>
        <end position="622"/>
    </location>
</feature>
<feature type="transmembrane region" description="Helical" evidence="15">
    <location>
        <begin position="440"/>
        <end position="463"/>
    </location>
</feature>
<feature type="compositionally biased region" description="Low complexity" evidence="14">
    <location>
        <begin position="1"/>
        <end position="13"/>
    </location>
</feature>
<evidence type="ECO:0000256" key="13">
    <source>
        <dbReference type="ARBA" id="ARBA00044780"/>
    </source>
</evidence>
<reference evidence="17" key="1">
    <citation type="submission" date="2021-02" db="EMBL/GenBank/DDBJ databases">
        <authorList>
            <person name="Dougan E. K."/>
            <person name="Rhodes N."/>
            <person name="Thang M."/>
            <person name="Chan C."/>
        </authorList>
    </citation>
    <scope>NUCLEOTIDE SEQUENCE</scope>
</reference>
<dbReference type="SUPFAM" id="SSF103473">
    <property type="entry name" value="MFS general substrate transporter"/>
    <property type="match status" value="1"/>
</dbReference>
<dbReference type="PANTHER" id="PTHR48022">
    <property type="entry name" value="PLASTIDIC GLUCOSE TRANSPORTER 4"/>
    <property type="match status" value="1"/>
</dbReference>
<evidence type="ECO:0000256" key="14">
    <source>
        <dbReference type="SAM" id="MobiDB-lite"/>
    </source>
</evidence>
<dbReference type="PROSITE" id="PS00216">
    <property type="entry name" value="SUGAR_TRANSPORT_1"/>
    <property type="match status" value="1"/>
</dbReference>
<evidence type="ECO:0000259" key="16">
    <source>
        <dbReference type="PROSITE" id="PS50850"/>
    </source>
</evidence>
<evidence type="ECO:0000313" key="18">
    <source>
        <dbReference type="Proteomes" id="UP000649617"/>
    </source>
</evidence>
<evidence type="ECO:0000256" key="11">
    <source>
        <dbReference type="ARBA" id="ARBA00044668"/>
    </source>
</evidence>
<comment type="catalytic activity">
    <reaction evidence="8">
        <text>D-glucose(out) = D-glucose(in)</text>
        <dbReference type="Rhea" id="RHEA:60376"/>
        <dbReference type="ChEBI" id="CHEBI:4167"/>
    </reaction>
    <physiologicalReaction direction="left-to-right" evidence="8">
        <dbReference type="Rhea" id="RHEA:60377"/>
    </physiologicalReaction>
</comment>
<dbReference type="Proteomes" id="UP000649617">
    <property type="component" value="Unassembled WGS sequence"/>
</dbReference>
<evidence type="ECO:0000256" key="1">
    <source>
        <dbReference type="ARBA" id="ARBA00004141"/>
    </source>
</evidence>
<feature type="transmembrane region" description="Helical" evidence="15">
    <location>
        <begin position="265"/>
        <end position="284"/>
    </location>
</feature>
<evidence type="ECO:0000256" key="9">
    <source>
        <dbReference type="ARBA" id="ARBA00044656"/>
    </source>
</evidence>
<protein>
    <recommendedName>
        <fullName evidence="13">Hexose transporter 1</fullName>
    </recommendedName>
</protein>
<dbReference type="InterPro" id="IPR003663">
    <property type="entry name" value="Sugar/inositol_transpt"/>
</dbReference>
<dbReference type="Gene3D" id="1.20.1250.20">
    <property type="entry name" value="MFS general substrate transporter like domains"/>
    <property type="match status" value="1"/>
</dbReference>
<accession>A0A812UW73</accession>
<comment type="catalytic activity">
    <reaction evidence="7">
        <text>D-galactose(in) = D-galactose(out)</text>
        <dbReference type="Rhea" id="RHEA:34915"/>
        <dbReference type="ChEBI" id="CHEBI:4139"/>
    </reaction>
    <physiologicalReaction direction="right-to-left" evidence="7">
        <dbReference type="Rhea" id="RHEA:34917"/>
    </physiologicalReaction>
</comment>
<dbReference type="PROSITE" id="PS00217">
    <property type="entry name" value="SUGAR_TRANSPORT_2"/>
    <property type="match status" value="1"/>
</dbReference>
<feature type="transmembrane region" description="Helical" evidence="15">
    <location>
        <begin position="119"/>
        <end position="139"/>
    </location>
</feature>
<evidence type="ECO:0000256" key="5">
    <source>
        <dbReference type="ARBA" id="ARBA00022989"/>
    </source>
</evidence>
<evidence type="ECO:0000256" key="15">
    <source>
        <dbReference type="SAM" id="Phobius"/>
    </source>
</evidence>
<dbReference type="InterPro" id="IPR020846">
    <property type="entry name" value="MFS_dom"/>
</dbReference>
<comment type="caution">
    <text evidence="17">The sequence shown here is derived from an EMBL/GenBank/DDBJ whole genome shotgun (WGS) entry which is preliminary data.</text>
</comment>
<evidence type="ECO:0000256" key="6">
    <source>
        <dbReference type="ARBA" id="ARBA00023136"/>
    </source>
</evidence>
<dbReference type="GO" id="GO:0005351">
    <property type="term" value="F:carbohydrate:proton symporter activity"/>
    <property type="evidence" value="ECO:0007669"/>
    <property type="project" value="TreeGrafter"/>
</dbReference>
<name>A0A812UW73_SYMPI</name>
<dbReference type="EMBL" id="CAJNIZ010039779">
    <property type="protein sequence ID" value="CAE7594512.1"/>
    <property type="molecule type" value="Genomic_DNA"/>
</dbReference>
<feature type="compositionally biased region" description="Low complexity" evidence="14">
    <location>
        <begin position="42"/>
        <end position="54"/>
    </location>
</feature>
<dbReference type="InterPro" id="IPR036259">
    <property type="entry name" value="MFS_trans_sf"/>
</dbReference>
<feature type="transmembrane region" description="Helical" evidence="15">
    <location>
        <begin position="290"/>
        <end position="311"/>
    </location>
</feature>
<evidence type="ECO:0000313" key="17">
    <source>
        <dbReference type="EMBL" id="CAE7594512.1"/>
    </source>
</evidence>
<sequence>DINTSTTTNASSTLPGSTVPATQNLTTSLAAASSDREGSDNSSVTSSTSTSTTSVAADVDRISNTTAYTTSTSSAALGGNSHSNVTSHHGNGSNWSAALLPGKIGSPTDQSPPDVEGRGFPTVTLIVSVAAVFLLVTFFRPCRRRTRRELAPGDMQLSSLSEWMGADDDDDVIIAAQAGNRIEAKTDAWLNSWCIRCSCVFFNVLSGVVNGYDICITTGILDSVDRDLQLCTTAGEEAVMSFASMGSLVAKICGVSIADRYGRSAALFVADVLILISVAVQSSTRAVPSFFLARFMIGAGMGLAFVVTPTYLCEIAPRAQRGLFVCLHEVAVCVGCLLGLHISSRDTAEWQWQHVIAIAAVPAAVQLVFVCVLPESPRWFAMRGDVSGLDRASEQLGLEAETAELRKLVLGGGTSSDPSPDRGYCCSRNLANWQKHRRPFLIALGLAGCNSATGTFAIQTYAYDLLRVCGVLEPAPLLPVIGWMKLFGALLAMFTADRLGRRRLVITGSLFCTICDMLLAVQLAMPQFLTSQLAAFCIFFRILSWNAGYGGVQFVAISEILPSEVRSSFMAQSQVVASLIDILIFQLFETLLFTNQSVTFATFAAINCGSCLFAVRFLPDLRGLSLEEIHEGGRSYGVLSEEIPGEAAPEPQVLGVSQSDVAVDVDVLNDMSTPRLEAPGLGRPR</sequence>
<evidence type="ECO:0000256" key="4">
    <source>
        <dbReference type="ARBA" id="ARBA00022692"/>
    </source>
</evidence>
<comment type="catalytic activity">
    <reaction evidence="9">
        <text>D-xylose(out) = D-xylose(in)</text>
        <dbReference type="Rhea" id="RHEA:78427"/>
        <dbReference type="ChEBI" id="CHEBI:53455"/>
    </reaction>
    <physiologicalReaction direction="left-to-right" evidence="9">
        <dbReference type="Rhea" id="RHEA:78428"/>
    </physiologicalReaction>
</comment>
<organism evidence="17 18">
    <name type="scientific">Symbiodinium pilosum</name>
    <name type="common">Dinoflagellate</name>
    <dbReference type="NCBI Taxonomy" id="2952"/>
    <lineage>
        <taxon>Eukaryota</taxon>
        <taxon>Sar</taxon>
        <taxon>Alveolata</taxon>
        <taxon>Dinophyceae</taxon>
        <taxon>Suessiales</taxon>
        <taxon>Symbiodiniaceae</taxon>
        <taxon>Symbiodinium</taxon>
    </lineage>
</organism>
<evidence type="ECO:0000256" key="8">
    <source>
        <dbReference type="ARBA" id="ARBA00044648"/>
    </source>
</evidence>
<evidence type="ECO:0000256" key="12">
    <source>
        <dbReference type="ARBA" id="ARBA00044710"/>
    </source>
</evidence>
<comment type="similarity">
    <text evidence="2">Belongs to the major facilitator superfamily. Sugar transporter (TC 2.A.1.1) family.</text>
</comment>
<dbReference type="OrthoDB" id="330209at2759"/>
<dbReference type="AlphaFoldDB" id="A0A812UW73"/>
<feature type="compositionally biased region" description="Polar residues" evidence="14">
    <location>
        <begin position="80"/>
        <end position="96"/>
    </location>
</feature>
<evidence type="ECO:0000256" key="3">
    <source>
        <dbReference type="ARBA" id="ARBA00011738"/>
    </source>
</evidence>
<comment type="catalytic activity">
    <reaction evidence="12">
        <text>D-fructose(out) = D-fructose(in)</text>
        <dbReference type="Rhea" id="RHEA:60372"/>
        <dbReference type="ChEBI" id="CHEBI:37721"/>
    </reaction>
    <physiologicalReaction direction="left-to-right" evidence="12">
        <dbReference type="Rhea" id="RHEA:60373"/>
    </physiologicalReaction>
</comment>
<dbReference type="Pfam" id="PF00083">
    <property type="entry name" value="Sugar_tr"/>
    <property type="match status" value="1"/>
</dbReference>
<evidence type="ECO:0000256" key="10">
    <source>
        <dbReference type="ARBA" id="ARBA00044662"/>
    </source>
</evidence>
<gene>
    <name evidence="17" type="primary">csbC</name>
    <name evidence="17" type="ORF">SPIL2461_LOCUS15823</name>
</gene>
<feature type="region of interest" description="Disordered" evidence="14">
    <location>
        <begin position="72"/>
        <end position="116"/>
    </location>
</feature>
<dbReference type="PRINTS" id="PR00171">
    <property type="entry name" value="SUGRTRNSPORT"/>
</dbReference>
<feature type="transmembrane region" description="Helical" evidence="15">
    <location>
        <begin position="354"/>
        <end position="373"/>
    </location>
</feature>
<keyword evidence="18" id="KW-1185">Reference proteome</keyword>
<evidence type="ECO:0000256" key="2">
    <source>
        <dbReference type="ARBA" id="ARBA00010992"/>
    </source>
</evidence>
<feature type="compositionally biased region" description="Polar residues" evidence="14">
    <location>
        <begin position="14"/>
        <end position="31"/>
    </location>
</feature>
<comment type="subunit">
    <text evidence="3">Homodimer.</text>
</comment>
<feature type="transmembrane region" description="Helical" evidence="15">
    <location>
        <begin position="503"/>
        <end position="521"/>
    </location>
</feature>
<keyword evidence="6 15" id="KW-0472">Membrane</keyword>
<dbReference type="PROSITE" id="PS50850">
    <property type="entry name" value="MFS"/>
    <property type="match status" value="1"/>
</dbReference>
<dbReference type="PANTHER" id="PTHR48022:SF2">
    <property type="entry name" value="PLASTIDIC GLUCOSE TRANSPORTER 4"/>
    <property type="match status" value="1"/>
</dbReference>
<comment type="catalytic activity">
    <reaction evidence="11">
        <text>D-glucosamine(out) = D-glucosamine(in)</text>
        <dbReference type="Rhea" id="RHEA:78423"/>
        <dbReference type="ChEBI" id="CHEBI:58723"/>
    </reaction>
    <physiologicalReaction direction="left-to-right" evidence="11">
        <dbReference type="Rhea" id="RHEA:78424"/>
    </physiologicalReaction>
</comment>